<dbReference type="InterPro" id="IPR035437">
    <property type="entry name" value="SNase_OB-fold_sf"/>
</dbReference>
<dbReference type="EMBL" id="SRXW01000001">
    <property type="protein sequence ID" value="TGY90131.1"/>
    <property type="molecule type" value="Genomic_DNA"/>
</dbReference>
<keyword evidence="2" id="KW-1185">Reference proteome</keyword>
<name>A0A4S2H423_9PROT</name>
<gene>
    <name evidence="1" type="ORF">E5163_03095</name>
</gene>
<organism evidence="1 2">
    <name type="scientific">Marinicauda algicola</name>
    <dbReference type="NCBI Taxonomy" id="2029849"/>
    <lineage>
        <taxon>Bacteria</taxon>
        <taxon>Pseudomonadati</taxon>
        <taxon>Pseudomonadota</taxon>
        <taxon>Alphaproteobacteria</taxon>
        <taxon>Maricaulales</taxon>
        <taxon>Maricaulaceae</taxon>
        <taxon>Marinicauda</taxon>
    </lineage>
</organism>
<evidence type="ECO:0008006" key="3">
    <source>
        <dbReference type="Google" id="ProtNLM"/>
    </source>
</evidence>
<protein>
    <recommendedName>
        <fullName evidence="3">Thermonuclease family protein</fullName>
    </recommendedName>
</protein>
<dbReference type="Gene3D" id="2.40.50.90">
    <property type="match status" value="1"/>
</dbReference>
<dbReference type="Proteomes" id="UP000308054">
    <property type="component" value="Unassembled WGS sequence"/>
</dbReference>
<dbReference type="AlphaFoldDB" id="A0A4S2H423"/>
<dbReference type="OrthoDB" id="7618306at2"/>
<comment type="caution">
    <text evidence="1">The sequence shown here is derived from an EMBL/GenBank/DDBJ whole genome shotgun (WGS) entry which is preliminary data.</text>
</comment>
<dbReference type="SUPFAM" id="SSF50199">
    <property type="entry name" value="Staphylococcal nuclease"/>
    <property type="match status" value="1"/>
</dbReference>
<dbReference type="RefSeq" id="WP_135994629.1">
    <property type="nucleotide sequence ID" value="NZ_CP071057.1"/>
</dbReference>
<reference evidence="1 2" key="1">
    <citation type="journal article" date="2017" name="Int. J. Syst. Evol. Microbiol.">
        <title>Marinicauda algicola sp. nov., isolated from a marine red alga Rhodosorus marinus.</title>
        <authorList>
            <person name="Jeong S.E."/>
            <person name="Jeon S.H."/>
            <person name="Chun B.H."/>
            <person name="Kim D.W."/>
            <person name="Jeon C.O."/>
        </authorList>
    </citation>
    <scope>NUCLEOTIDE SEQUENCE [LARGE SCALE GENOMIC DNA]</scope>
    <source>
        <strain evidence="1 2">JCM 31718</strain>
    </source>
</reference>
<evidence type="ECO:0000313" key="2">
    <source>
        <dbReference type="Proteomes" id="UP000308054"/>
    </source>
</evidence>
<proteinExistence type="predicted"/>
<sequence length="224" mass="24010">MRSPVGFVVDGEGGPLEVRLAEVNAAADESVAALAQARLAALLEEAGGQVELVFTGAERDRYGRAPVHAEYAAPGGRVWIQGVMVSEGLLVVASRADNRARAGALLALEQQAREAREGGWGSGAFAVRAPDPNALAQVLDSFQIVEGRVIDVGSARSGRLYINFGLDWRTDFTVSIREDALERFEGIDLAGLEGRTIRVRGWLYRENGPMMAIDHPEAIEVLGD</sequence>
<evidence type="ECO:0000313" key="1">
    <source>
        <dbReference type="EMBL" id="TGY90131.1"/>
    </source>
</evidence>
<accession>A0A4S2H423</accession>